<protein>
    <submittedName>
        <fullName evidence="1">Uncharacterized protein</fullName>
    </submittedName>
</protein>
<dbReference type="RefSeq" id="WP_188507333.1">
    <property type="nucleotide sequence ID" value="NZ_BMER01000004.1"/>
</dbReference>
<sequence length="98" mass="11756">MKRGRKRKTEVVDLQALRQELYAKHMAKIHPTIKKNLQLDGVLDEVCHHLVDLDFINKRLPYPSRGLHDFTRLYDHNTDLYIHVHYNGKQYRFDAKET</sequence>
<reference evidence="1" key="2">
    <citation type="submission" date="2020-09" db="EMBL/GenBank/DDBJ databases">
        <authorList>
            <person name="Sun Q."/>
            <person name="Zhou Y."/>
        </authorList>
    </citation>
    <scope>NUCLEOTIDE SEQUENCE</scope>
    <source>
        <strain evidence="1">CGMCC 1.12195</strain>
    </source>
</reference>
<dbReference type="AlphaFoldDB" id="A0A917MDG4"/>
<dbReference type="EMBL" id="BMER01000004">
    <property type="protein sequence ID" value="GGG96384.1"/>
    <property type="molecule type" value="Genomic_DNA"/>
</dbReference>
<dbReference type="Proteomes" id="UP000660862">
    <property type="component" value="Unassembled WGS sequence"/>
</dbReference>
<keyword evidence="2" id="KW-1185">Reference proteome</keyword>
<evidence type="ECO:0000313" key="1">
    <source>
        <dbReference type="EMBL" id="GGG96384.1"/>
    </source>
</evidence>
<gene>
    <name evidence="1" type="ORF">GCM10007415_34480</name>
</gene>
<reference evidence="1" key="1">
    <citation type="journal article" date="2014" name="Int. J. Syst. Evol. Microbiol.">
        <title>Complete genome sequence of Corynebacterium casei LMG S-19264T (=DSM 44701T), isolated from a smear-ripened cheese.</title>
        <authorList>
            <consortium name="US DOE Joint Genome Institute (JGI-PGF)"/>
            <person name="Walter F."/>
            <person name="Albersmeier A."/>
            <person name="Kalinowski J."/>
            <person name="Ruckert C."/>
        </authorList>
    </citation>
    <scope>NUCLEOTIDE SEQUENCE</scope>
    <source>
        <strain evidence="1">CGMCC 1.12195</strain>
    </source>
</reference>
<name>A0A917MDG4_9SPHI</name>
<evidence type="ECO:0000313" key="2">
    <source>
        <dbReference type="Proteomes" id="UP000660862"/>
    </source>
</evidence>
<comment type="caution">
    <text evidence="1">The sequence shown here is derived from an EMBL/GenBank/DDBJ whole genome shotgun (WGS) entry which is preliminary data.</text>
</comment>
<proteinExistence type="predicted"/>
<accession>A0A917MDG4</accession>
<organism evidence="1 2">
    <name type="scientific">Parapedobacter pyrenivorans</name>
    <dbReference type="NCBI Taxonomy" id="1305674"/>
    <lineage>
        <taxon>Bacteria</taxon>
        <taxon>Pseudomonadati</taxon>
        <taxon>Bacteroidota</taxon>
        <taxon>Sphingobacteriia</taxon>
        <taxon>Sphingobacteriales</taxon>
        <taxon>Sphingobacteriaceae</taxon>
        <taxon>Parapedobacter</taxon>
    </lineage>
</organism>